<evidence type="ECO:0000259" key="1">
    <source>
        <dbReference type="Pfam" id="PF00561"/>
    </source>
</evidence>
<dbReference type="SUPFAM" id="SSF53474">
    <property type="entry name" value="alpha/beta-Hydrolases"/>
    <property type="match status" value="1"/>
</dbReference>
<gene>
    <name evidence="2" type="ORF">GCM10007392_21650</name>
</gene>
<evidence type="ECO:0000313" key="2">
    <source>
        <dbReference type="EMBL" id="GGX54001.1"/>
    </source>
</evidence>
<comment type="caution">
    <text evidence="2">The sequence shown here is derived from an EMBL/GenBank/DDBJ whole genome shotgun (WGS) entry which is preliminary data.</text>
</comment>
<keyword evidence="3" id="KW-1185">Reference proteome</keyword>
<dbReference type="InterPro" id="IPR000073">
    <property type="entry name" value="AB_hydrolase_1"/>
</dbReference>
<dbReference type="AlphaFoldDB" id="A0A918N8J1"/>
<dbReference type="GO" id="GO:0016020">
    <property type="term" value="C:membrane"/>
    <property type="evidence" value="ECO:0007669"/>
    <property type="project" value="TreeGrafter"/>
</dbReference>
<dbReference type="RefSeq" id="WP_189608563.1">
    <property type="nucleotide sequence ID" value="NZ_BMXR01000005.1"/>
</dbReference>
<dbReference type="InterPro" id="IPR050266">
    <property type="entry name" value="AB_hydrolase_sf"/>
</dbReference>
<dbReference type="PANTHER" id="PTHR43798:SF33">
    <property type="entry name" value="HYDROLASE, PUTATIVE (AFU_ORTHOLOGUE AFUA_2G14860)-RELATED"/>
    <property type="match status" value="1"/>
</dbReference>
<dbReference type="EMBL" id="BMXR01000005">
    <property type="protein sequence ID" value="GGX54001.1"/>
    <property type="molecule type" value="Genomic_DNA"/>
</dbReference>
<proteinExistence type="predicted"/>
<dbReference type="Gene3D" id="3.40.50.1820">
    <property type="entry name" value="alpha/beta hydrolase"/>
    <property type="match status" value="1"/>
</dbReference>
<reference evidence="2" key="2">
    <citation type="submission" date="2020-09" db="EMBL/GenBank/DDBJ databases">
        <authorList>
            <person name="Sun Q."/>
            <person name="Kim S."/>
        </authorList>
    </citation>
    <scope>NUCLEOTIDE SEQUENCE</scope>
    <source>
        <strain evidence="2">KCTC 22169</strain>
    </source>
</reference>
<feature type="domain" description="AB hydrolase-1" evidence="1">
    <location>
        <begin position="34"/>
        <end position="125"/>
    </location>
</feature>
<sequence>MKHSNATRLHLNDMEYRVAHYPNPGADPAIFLIGNLQEIESVENFSKAFQEEMDVYCVELPGCGLTAPLHACYGMAEHADLLARLVEHLQLTHFHLLVFSYSTPIALEYCRKYPGRVMSLALGGSMADIPGEKRGPTLSLVNEVLHDRTKFADSFIGGLTSDQCTGKRAVAIRRAALRKCRQYTDSQIWCFIENTVRICAYQFHHPEEIEVPHALCFTGALDVYVKPVWCRKLAESIGAEFTLIDGCDHLFHLEQPEITASLMMRPYFASKQQDNLPAARLTA</sequence>
<dbReference type="Pfam" id="PF00561">
    <property type="entry name" value="Abhydrolase_1"/>
    <property type="match status" value="1"/>
</dbReference>
<accession>A0A918N8J1</accession>
<organism evidence="2 3">
    <name type="scientific">Saccharospirillum salsuginis</name>
    <dbReference type="NCBI Taxonomy" id="418750"/>
    <lineage>
        <taxon>Bacteria</taxon>
        <taxon>Pseudomonadati</taxon>
        <taxon>Pseudomonadota</taxon>
        <taxon>Gammaproteobacteria</taxon>
        <taxon>Oceanospirillales</taxon>
        <taxon>Saccharospirillaceae</taxon>
        <taxon>Saccharospirillum</taxon>
    </lineage>
</organism>
<protein>
    <recommendedName>
        <fullName evidence="1">AB hydrolase-1 domain-containing protein</fullName>
    </recommendedName>
</protein>
<name>A0A918N8J1_9GAMM</name>
<evidence type="ECO:0000313" key="3">
    <source>
        <dbReference type="Proteomes" id="UP000626148"/>
    </source>
</evidence>
<reference evidence="2" key="1">
    <citation type="journal article" date="2014" name="Int. J. Syst. Evol. Microbiol.">
        <title>Complete genome sequence of Corynebacterium casei LMG S-19264T (=DSM 44701T), isolated from a smear-ripened cheese.</title>
        <authorList>
            <consortium name="US DOE Joint Genome Institute (JGI-PGF)"/>
            <person name="Walter F."/>
            <person name="Albersmeier A."/>
            <person name="Kalinowski J."/>
            <person name="Ruckert C."/>
        </authorList>
    </citation>
    <scope>NUCLEOTIDE SEQUENCE</scope>
    <source>
        <strain evidence="2">KCTC 22169</strain>
    </source>
</reference>
<dbReference type="PANTHER" id="PTHR43798">
    <property type="entry name" value="MONOACYLGLYCEROL LIPASE"/>
    <property type="match status" value="1"/>
</dbReference>
<dbReference type="InterPro" id="IPR029058">
    <property type="entry name" value="AB_hydrolase_fold"/>
</dbReference>
<dbReference type="Proteomes" id="UP000626148">
    <property type="component" value="Unassembled WGS sequence"/>
</dbReference>